<feature type="compositionally biased region" description="Low complexity" evidence="7">
    <location>
        <begin position="136"/>
        <end position="146"/>
    </location>
</feature>
<evidence type="ECO:0000256" key="1">
    <source>
        <dbReference type="ARBA" id="ARBA00004653"/>
    </source>
</evidence>
<evidence type="ECO:0000313" key="10">
    <source>
        <dbReference type="EMBL" id="KAL3765715.1"/>
    </source>
</evidence>
<reference evidence="10 11" key="1">
    <citation type="submission" date="2024-10" db="EMBL/GenBank/DDBJ databases">
        <title>Updated reference genomes for cyclostephanoid diatoms.</title>
        <authorList>
            <person name="Roberts W.R."/>
            <person name="Alverson A.J."/>
        </authorList>
    </citation>
    <scope>NUCLEOTIDE SEQUENCE [LARGE SCALE GENOMIC DNA]</scope>
    <source>
        <strain evidence="10 11">AJA232-27</strain>
    </source>
</reference>
<evidence type="ECO:0000256" key="9">
    <source>
        <dbReference type="SAM" id="SignalP"/>
    </source>
</evidence>
<dbReference type="AlphaFoldDB" id="A0ABD3MNY9"/>
<evidence type="ECO:0000256" key="4">
    <source>
        <dbReference type="ARBA" id="ARBA00023034"/>
    </source>
</evidence>
<evidence type="ECO:0000256" key="8">
    <source>
        <dbReference type="SAM" id="Phobius"/>
    </source>
</evidence>
<feature type="transmembrane region" description="Helical" evidence="8">
    <location>
        <begin position="287"/>
        <end position="310"/>
    </location>
</feature>
<comment type="caution">
    <text evidence="10">The sequence shown here is derived from an EMBL/GenBank/DDBJ whole genome shotgun (WGS) entry which is preliminary data.</text>
</comment>
<feature type="region of interest" description="Disordered" evidence="7">
    <location>
        <begin position="105"/>
        <end position="210"/>
    </location>
</feature>
<evidence type="ECO:0000256" key="6">
    <source>
        <dbReference type="ARBA" id="ARBA00025799"/>
    </source>
</evidence>
<protein>
    <recommendedName>
        <fullName evidence="12">Vesicle transport protein</fullName>
    </recommendedName>
</protein>
<feature type="signal peptide" evidence="9">
    <location>
        <begin position="1"/>
        <end position="28"/>
    </location>
</feature>
<evidence type="ECO:0000313" key="11">
    <source>
        <dbReference type="Proteomes" id="UP001530293"/>
    </source>
</evidence>
<feature type="chain" id="PRO_5044813515" description="Vesicle transport protein" evidence="9">
    <location>
        <begin position="29"/>
        <end position="367"/>
    </location>
</feature>
<organism evidence="10 11">
    <name type="scientific">Discostella pseudostelligera</name>
    <dbReference type="NCBI Taxonomy" id="259834"/>
    <lineage>
        <taxon>Eukaryota</taxon>
        <taxon>Sar</taxon>
        <taxon>Stramenopiles</taxon>
        <taxon>Ochrophyta</taxon>
        <taxon>Bacillariophyta</taxon>
        <taxon>Coscinodiscophyceae</taxon>
        <taxon>Thalassiosirophycidae</taxon>
        <taxon>Stephanodiscales</taxon>
        <taxon>Stephanodiscaceae</taxon>
        <taxon>Discostella</taxon>
    </lineage>
</organism>
<keyword evidence="4" id="KW-0333">Golgi apparatus</keyword>
<dbReference type="Proteomes" id="UP001530293">
    <property type="component" value="Unassembled WGS sequence"/>
</dbReference>
<dbReference type="InterPro" id="IPR045176">
    <property type="entry name" value="Got1"/>
</dbReference>
<proteinExistence type="inferred from homology"/>
<feature type="compositionally biased region" description="Basic and acidic residues" evidence="7">
    <location>
        <begin position="152"/>
        <end position="197"/>
    </location>
</feature>
<gene>
    <name evidence="10" type="ORF">ACHAWU_009683</name>
</gene>
<feature type="compositionally biased region" description="Basic and acidic residues" evidence="7">
    <location>
        <begin position="350"/>
        <end position="367"/>
    </location>
</feature>
<evidence type="ECO:0000256" key="3">
    <source>
        <dbReference type="ARBA" id="ARBA00022989"/>
    </source>
</evidence>
<dbReference type="GO" id="GO:0000139">
    <property type="term" value="C:Golgi membrane"/>
    <property type="evidence" value="ECO:0007669"/>
    <property type="project" value="UniProtKB-SubCell"/>
</dbReference>
<keyword evidence="3 8" id="KW-1133">Transmembrane helix</keyword>
<dbReference type="PANTHER" id="PTHR21493:SF9">
    <property type="entry name" value="GOLGI TRANSPORT PROTEIN 1-RELATED"/>
    <property type="match status" value="1"/>
</dbReference>
<keyword evidence="5 8" id="KW-0472">Membrane</keyword>
<keyword evidence="9" id="KW-0732">Signal</keyword>
<comment type="similarity">
    <text evidence="6">Belongs to the GOT1 family.</text>
</comment>
<dbReference type="Pfam" id="PF04178">
    <property type="entry name" value="Got1"/>
    <property type="match status" value="1"/>
</dbReference>
<feature type="transmembrane region" description="Helical" evidence="8">
    <location>
        <begin position="249"/>
        <end position="267"/>
    </location>
</feature>
<dbReference type="PANTHER" id="PTHR21493">
    <property type="entry name" value="CGI-141-RELATED/LIPASE CONTAINING PROTEIN"/>
    <property type="match status" value="1"/>
</dbReference>
<dbReference type="EMBL" id="JALLBG020000092">
    <property type="protein sequence ID" value="KAL3765715.1"/>
    <property type="molecule type" value="Genomic_DNA"/>
</dbReference>
<comment type="subcellular location">
    <subcellularLocation>
        <location evidence="1">Golgi apparatus membrane</location>
        <topology evidence="1">Multi-pass membrane protein</topology>
    </subcellularLocation>
</comment>
<dbReference type="InterPro" id="IPR007305">
    <property type="entry name" value="Vesicle_transpt_Got1/SFT2"/>
</dbReference>
<feature type="transmembrane region" description="Helical" evidence="8">
    <location>
        <begin position="222"/>
        <end position="242"/>
    </location>
</feature>
<evidence type="ECO:0000256" key="5">
    <source>
        <dbReference type="ARBA" id="ARBA00023136"/>
    </source>
</evidence>
<feature type="region of interest" description="Disordered" evidence="7">
    <location>
        <begin position="338"/>
        <end position="367"/>
    </location>
</feature>
<evidence type="ECO:0000256" key="7">
    <source>
        <dbReference type="SAM" id="MobiDB-lite"/>
    </source>
</evidence>
<name>A0ABD3MNY9_9STRA</name>
<keyword evidence="11" id="KW-1185">Reference proteome</keyword>
<evidence type="ECO:0008006" key="12">
    <source>
        <dbReference type="Google" id="ProtNLM"/>
    </source>
</evidence>
<accession>A0ABD3MNY9</accession>
<sequence length="367" mass="40626">MACLRRCTLLSLVVLVVFASCNVRTAWSHNHQQRRQKQHLIVTSAFIKSKHVHSNNNRHNNNIITASTTDGNRCMQQNNGGFTCTEQLSAQLISTISTVLKIRAGSSSSYGDNDDDDGYYQRNSDGYGDRRDDDQYYSLPSSYDNSGSGGGSRRDPYYEEDYYGRDARSSGGGRRDENGYYDDEGRYQRGGYDEYDGRGSSSRRGGSKTKLPAVFTSSNRKLGIIFLSSGAAFTVLGITLFFNKALMRLGNLLFVAGIPLLIGPGRTVGYFLQPQKARATGCLGCGIFLVLVGHPVIGILLEIFGLMNLFGNMFPLVRMMAQNLPVVGGLFGGGSSSNNGGGRGGKRRESRYDDEYYEDERYEREYR</sequence>
<dbReference type="PROSITE" id="PS51257">
    <property type="entry name" value="PROKAR_LIPOPROTEIN"/>
    <property type="match status" value="1"/>
</dbReference>
<keyword evidence="2 8" id="KW-0812">Transmembrane</keyword>
<evidence type="ECO:0000256" key="2">
    <source>
        <dbReference type="ARBA" id="ARBA00022692"/>
    </source>
</evidence>